<feature type="compositionally biased region" description="Low complexity" evidence="7">
    <location>
        <begin position="179"/>
        <end position="194"/>
    </location>
</feature>
<evidence type="ECO:0000256" key="3">
    <source>
        <dbReference type="ARBA" id="ARBA00022771"/>
    </source>
</evidence>
<dbReference type="CDD" id="cd00202">
    <property type="entry name" value="ZnF_GATA"/>
    <property type="match status" value="1"/>
</dbReference>
<dbReference type="InterPro" id="IPR000679">
    <property type="entry name" value="Znf_GATA"/>
</dbReference>
<evidence type="ECO:0000259" key="8">
    <source>
        <dbReference type="PROSITE" id="PS50114"/>
    </source>
</evidence>
<feature type="compositionally biased region" description="Polar residues" evidence="7">
    <location>
        <begin position="29"/>
        <end position="38"/>
    </location>
</feature>
<keyword evidence="2" id="KW-0479">Metal-binding</keyword>
<dbReference type="InterPro" id="IPR039355">
    <property type="entry name" value="Transcription_factor_GATA"/>
</dbReference>
<keyword evidence="4" id="KW-0862">Zinc</keyword>
<dbReference type="FunFam" id="3.30.50.10:FF:000007">
    <property type="entry name" value="Nitrogen regulatory AreA, N-terminal"/>
    <property type="match status" value="1"/>
</dbReference>
<keyword evidence="10" id="KW-1185">Reference proteome</keyword>
<reference evidence="10" key="1">
    <citation type="journal article" date="2013" name="Genome Announc.">
        <title>Genome sequence of the food spoilage yeast Zygosaccharomyces bailii CLIB 213(T).</title>
        <authorList>
            <person name="Galeote V."/>
            <person name="Bigey F."/>
            <person name="Devillers H."/>
            <person name="Neuveglise C."/>
            <person name="Dequin S."/>
        </authorList>
    </citation>
    <scope>NUCLEOTIDE SEQUENCE [LARGE SCALE GENOMIC DNA]</scope>
    <source>
        <strain evidence="10">CLIB 213 / ATCC 58445 / CBS 680 / CCRC 21525 / NBRC 1098 / NCYC 1416 / NRRL Y-2227</strain>
    </source>
</reference>
<proteinExistence type="predicted"/>
<feature type="region of interest" description="Disordered" evidence="7">
    <location>
        <begin position="1"/>
        <end position="38"/>
    </location>
</feature>
<dbReference type="GO" id="GO:0000978">
    <property type="term" value="F:RNA polymerase II cis-regulatory region sequence-specific DNA binding"/>
    <property type="evidence" value="ECO:0007669"/>
    <property type="project" value="TreeGrafter"/>
</dbReference>
<feature type="compositionally biased region" description="Polar residues" evidence="7">
    <location>
        <begin position="150"/>
        <end position="172"/>
    </location>
</feature>
<dbReference type="PANTHER" id="PTHR10071">
    <property type="entry name" value="TRANSCRIPTION FACTOR GATA FAMILY MEMBER"/>
    <property type="match status" value="1"/>
</dbReference>
<protein>
    <submittedName>
        <fullName evidence="9">BN860_06216g1_1</fullName>
    </submittedName>
</protein>
<evidence type="ECO:0000256" key="6">
    <source>
        <dbReference type="PROSITE-ProRule" id="PRU00094"/>
    </source>
</evidence>
<keyword evidence="3 6" id="KW-0863">Zinc-finger</keyword>
<gene>
    <name evidence="9" type="ORF">BN860_06216g</name>
</gene>
<dbReference type="PROSITE" id="PS00344">
    <property type="entry name" value="GATA_ZN_FINGER_1"/>
    <property type="match status" value="1"/>
</dbReference>
<name>A0A8J2T415_ZYGB2</name>
<dbReference type="PANTHER" id="PTHR10071:SF281">
    <property type="entry name" value="BOX A-BINDING FACTOR-RELATED"/>
    <property type="match status" value="1"/>
</dbReference>
<evidence type="ECO:0000256" key="4">
    <source>
        <dbReference type="ARBA" id="ARBA00022833"/>
    </source>
</evidence>
<keyword evidence="5" id="KW-0539">Nucleus</keyword>
<dbReference type="GO" id="GO:0000981">
    <property type="term" value="F:DNA-binding transcription factor activity, RNA polymerase II-specific"/>
    <property type="evidence" value="ECO:0007669"/>
    <property type="project" value="TreeGrafter"/>
</dbReference>
<evidence type="ECO:0000256" key="5">
    <source>
        <dbReference type="ARBA" id="ARBA00023242"/>
    </source>
</evidence>
<dbReference type="InterPro" id="IPR013088">
    <property type="entry name" value="Znf_NHR/GATA"/>
</dbReference>
<dbReference type="GO" id="GO:0045944">
    <property type="term" value="P:positive regulation of transcription by RNA polymerase II"/>
    <property type="evidence" value="ECO:0007669"/>
    <property type="project" value="TreeGrafter"/>
</dbReference>
<dbReference type="OrthoDB" id="515401at2759"/>
<evidence type="ECO:0000313" key="10">
    <source>
        <dbReference type="Proteomes" id="UP000019375"/>
    </source>
</evidence>
<dbReference type="GO" id="GO:0005634">
    <property type="term" value="C:nucleus"/>
    <property type="evidence" value="ECO:0007669"/>
    <property type="project" value="UniProtKB-SubCell"/>
</dbReference>
<evidence type="ECO:0000256" key="2">
    <source>
        <dbReference type="ARBA" id="ARBA00022723"/>
    </source>
</evidence>
<feature type="compositionally biased region" description="Low complexity" evidence="7">
    <location>
        <begin position="1"/>
        <end position="20"/>
    </location>
</feature>
<evidence type="ECO:0000256" key="1">
    <source>
        <dbReference type="ARBA" id="ARBA00004123"/>
    </source>
</evidence>
<dbReference type="SUPFAM" id="SSF57716">
    <property type="entry name" value="Glucocorticoid receptor-like (DNA-binding domain)"/>
    <property type="match status" value="1"/>
</dbReference>
<accession>A0A8J2T415</accession>
<evidence type="ECO:0000256" key="7">
    <source>
        <dbReference type="SAM" id="MobiDB-lite"/>
    </source>
</evidence>
<comment type="subcellular location">
    <subcellularLocation>
        <location evidence="1">Nucleus</location>
    </subcellularLocation>
</comment>
<organism evidence="9 10">
    <name type="scientific">Zygosaccharomyces bailii (strain CLIB 213 / ATCC 58445 / CBS 680 / BCRC 21525 / NBRC 1098 / NCYC 1416 / NRRL Y-2227)</name>
    <dbReference type="NCBI Taxonomy" id="1333698"/>
    <lineage>
        <taxon>Eukaryota</taxon>
        <taxon>Fungi</taxon>
        <taxon>Dikarya</taxon>
        <taxon>Ascomycota</taxon>
        <taxon>Saccharomycotina</taxon>
        <taxon>Saccharomycetes</taxon>
        <taxon>Saccharomycetales</taxon>
        <taxon>Saccharomycetaceae</taxon>
        <taxon>Zygosaccharomyces</taxon>
    </lineage>
</organism>
<dbReference type="SMART" id="SM00401">
    <property type="entry name" value="ZnF_GATA"/>
    <property type="match status" value="1"/>
</dbReference>
<dbReference type="EMBL" id="HG316454">
    <property type="protein sequence ID" value="CDF87431.1"/>
    <property type="molecule type" value="Genomic_DNA"/>
</dbReference>
<sequence length="332" mass="36351">MSRSDASSGSSDAPSPSPSSHQAKAAKNASGTTNGNTVCKNCFTSTTPLWRRDENGAVLCNACGLFLKLHGRPRPISLKTDVIKSRNRKGNHYQNHHEASGDSAPLSPRGTPNGEERKRKQHTGNTDEAKTMGKATKRVKQEQKVDSSSDMRSAASTLENIMTGNGHNNAQPRTRPFEATSPTPLPHLSTLLAPNTKHSPLPPPATMLDARSAISSPRMLPQNPKQIYHMSSINDVLETASVREPRQDAVSPPPQRATTIPLPPPPPLPRVGSPQPAAHASLGFQLRNEEEIIRLKTRINELELVTDLYKRHIFELDEKCNSLQEQVQQLKH</sequence>
<dbReference type="Gene3D" id="3.30.50.10">
    <property type="entry name" value="Erythroid Transcription Factor GATA-1, subunit A"/>
    <property type="match status" value="1"/>
</dbReference>
<dbReference type="AlphaFoldDB" id="A0A8J2T415"/>
<dbReference type="GO" id="GO:0000122">
    <property type="term" value="P:negative regulation of transcription by RNA polymerase II"/>
    <property type="evidence" value="ECO:0007669"/>
    <property type="project" value="TreeGrafter"/>
</dbReference>
<feature type="region of interest" description="Disordered" evidence="7">
    <location>
        <begin position="91"/>
        <end position="199"/>
    </location>
</feature>
<dbReference type="Proteomes" id="UP000019375">
    <property type="component" value="Unassembled WGS sequence"/>
</dbReference>
<dbReference type="PRINTS" id="PR00619">
    <property type="entry name" value="GATAZNFINGER"/>
</dbReference>
<evidence type="ECO:0000313" key="9">
    <source>
        <dbReference type="EMBL" id="CDF87431.1"/>
    </source>
</evidence>
<dbReference type="Pfam" id="PF00320">
    <property type="entry name" value="GATA"/>
    <property type="match status" value="1"/>
</dbReference>
<feature type="compositionally biased region" description="Basic and acidic residues" evidence="7">
    <location>
        <begin position="139"/>
        <end position="149"/>
    </location>
</feature>
<dbReference type="PROSITE" id="PS50114">
    <property type="entry name" value="GATA_ZN_FINGER_2"/>
    <property type="match status" value="1"/>
</dbReference>
<feature type="domain" description="GATA-type" evidence="8">
    <location>
        <begin position="33"/>
        <end position="86"/>
    </location>
</feature>
<dbReference type="GO" id="GO:0008270">
    <property type="term" value="F:zinc ion binding"/>
    <property type="evidence" value="ECO:0007669"/>
    <property type="project" value="UniProtKB-KW"/>
</dbReference>